<keyword evidence="3 9" id="KW-1000">Mitochondrion outer membrane</keyword>
<dbReference type="GO" id="GO:0045040">
    <property type="term" value="P:protein insertion into mitochondrial outer membrane"/>
    <property type="evidence" value="ECO:0007669"/>
    <property type="project" value="UniProtKB-UniRule"/>
</dbReference>
<organism evidence="12 13">
    <name type="scientific">Ogataea polymorpha</name>
    <dbReference type="NCBI Taxonomy" id="460523"/>
    <lineage>
        <taxon>Eukaryota</taxon>
        <taxon>Fungi</taxon>
        <taxon>Dikarya</taxon>
        <taxon>Ascomycota</taxon>
        <taxon>Saccharomycotina</taxon>
        <taxon>Pichiomycetes</taxon>
        <taxon>Pichiales</taxon>
        <taxon>Pichiaceae</taxon>
        <taxon>Ogataea</taxon>
    </lineage>
</organism>
<proteinExistence type="inferred from homology"/>
<dbReference type="Proteomes" id="UP000788993">
    <property type="component" value="Unassembled WGS sequence"/>
</dbReference>
<dbReference type="GO" id="GO:0005789">
    <property type="term" value="C:endoplasmic reticulum membrane"/>
    <property type="evidence" value="ECO:0007669"/>
    <property type="project" value="UniProtKB-SubCell"/>
</dbReference>
<name>A0A9P8P1J5_9ASCO</name>
<dbReference type="GO" id="GO:1990456">
    <property type="term" value="P:mitochondrion-endoplasmic reticulum membrane tethering"/>
    <property type="evidence" value="ECO:0007669"/>
    <property type="project" value="TreeGrafter"/>
</dbReference>
<dbReference type="EMBL" id="JAEUBD010001266">
    <property type="protein sequence ID" value="KAH3663162.1"/>
    <property type="molecule type" value="Genomic_DNA"/>
</dbReference>
<dbReference type="CDD" id="cd21672">
    <property type="entry name" value="SMP_Mdm12"/>
    <property type="match status" value="1"/>
</dbReference>
<evidence type="ECO:0000256" key="1">
    <source>
        <dbReference type="ARBA" id="ARBA00004370"/>
    </source>
</evidence>
<dbReference type="HAMAP" id="MF_03104">
    <property type="entry name" value="Mdm12"/>
    <property type="match status" value="1"/>
</dbReference>
<sequence length="328" mass="36690">MSFDIDWESIANDSNINSQLLHFLNDKFSSIVLPDYLSGLKVVKFSLGHKSPELTIRDIDQPFEEFYSEIEPIAPPKPKPVPVTPLKASSKAQFDVSRSPSPASVLVGGLSSPVGTPRGSLLLPRTNSYGLGLGAFGLREIHEEPESNPVPEPEKKDTRRSDNDIQFSLDFKLDSNIYIEVVCNLLINYPTHEFIKLPVRLKITDLQIHSLAVVAYVQKHVFITFLCDIDDEDTAHQSAEEGRQDSRKSSVSEIPHTVLSSRDRIDIIRNLKIEGELGSHQDTPSLNQGSILRNIGKIEKFLVGAIRNILIEELAWPSWIELDLTEDS</sequence>
<evidence type="ECO:0000256" key="5">
    <source>
        <dbReference type="ARBA" id="ARBA00023055"/>
    </source>
</evidence>
<dbReference type="GO" id="GO:0032865">
    <property type="term" value="C:ERMES complex"/>
    <property type="evidence" value="ECO:0007669"/>
    <property type="project" value="UniProtKB-UniRule"/>
</dbReference>
<keyword evidence="8 9" id="KW-0472">Membrane</keyword>
<dbReference type="PROSITE" id="PS51847">
    <property type="entry name" value="SMP"/>
    <property type="match status" value="1"/>
</dbReference>
<dbReference type="GO" id="GO:0015914">
    <property type="term" value="P:phospholipid transport"/>
    <property type="evidence" value="ECO:0007669"/>
    <property type="project" value="TreeGrafter"/>
</dbReference>
<keyword evidence="4 9" id="KW-0256">Endoplasmic reticulum</keyword>
<keyword evidence="6" id="KW-0446">Lipid-binding</keyword>
<evidence type="ECO:0000256" key="2">
    <source>
        <dbReference type="ARBA" id="ARBA00022448"/>
    </source>
</evidence>
<evidence type="ECO:0000313" key="12">
    <source>
        <dbReference type="EMBL" id="KAH3663162.1"/>
    </source>
</evidence>
<dbReference type="OrthoDB" id="3356905at2759"/>
<feature type="domain" description="SMP-LTD" evidence="11">
    <location>
        <begin position="1"/>
        <end position="325"/>
    </location>
</feature>
<comment type="caution">
    <text evidence="12">The sequence shown here is derived from an EMBL/GenBank/DDBJ whole genome shotgun (WGS) entry which is preliminary data.</text>
</comment>
<comment type="subunit">
    <text evidence="9">Component of the ER-mitochondria encounter structure (ERMES) or MDM complex, composed of MMM1, MDM10, MDM12 and MDM34. A MMM1 homodimer associates with one molecule of MDM12 on each side in a pairwise head-to-tail manner, and the SMP-LTD domains of MMM1 and MDM12 generate a continuous hydrophobic tunnel for phospholipid trafficking.</text>
</comment>
<dbReference type="AlphaFoldDB" id="A0A9P8P1J5"/>
<evidence type="ECO:0000256" key="4">
    <source>
        <dbReference type="ARBA" id="ARBA00022824"/>
    </source>
</evidence>
<evidence type="ECO:0000256" key="9">
    <source>
        <dbReference type="HAMAP-Rule" id="MF_03104"/>
    </source>
</evidence>
<evidence type="ECO:0000256" key="8">
    <source>
        <dbReference type="ARBA" id="ARBA00023136"/>
    </source>
</evidence>
<comment type="similarity">
    <text evidence="9">Belongs to the MDM12 family.</text>
</comment>
<comment type="function">
    <text evidence="9">Component of the ERMES/MDM complex, which serves as a molecular tether to connect the endoplasmic reticulum (ER) and mitochondria. Components of this complex are involved in the control of mitochondrial shape and protein biogenesis, and function in nonvesicular lipid trafficking between the ER and mitochondria. MDM12 is required for the interaction of the ER-resident membrane protein MMM1 and the outer mitochondrial membrane-resident beta-barrel protein MDM10. The MDM12-MMM1 subcomplex functions in the major beta-barrel assembly pathway that is responsible for biogenesis of all mitochondrial outer membrane beta-barrel proteins, and acts in a late step after the SAM complex. The MDM10-MDM12-MMM1 subcomplex further acts in the TOM40-specific pathway after the action of the MDM12-MMM1 complex. Essential for establishing and maintaining the structure of mitochondria and maintenance of mtDNA nucleoids.</text>
</comment>
<dbReference type="GO" id="GO:0008289">
    <property type="term" value="F:lipid binding"/>
    <property type="evidence" value="ECO:0007669"/>
    <property type="project" value="UniProtKB-KW"/>
</dbReference>
<dbReference type="Pfam" id="PF26544">
    <property type="entry name" value="Mdm12"/>
    <property type="match status" value="2"/>
</dbReference>
<accession>A0A9P8P1J5</accession>
<protein>
    <recommendedName>
        <fullName evidence="9">Mitochondrial distribution and morphology protein 12</fullName>
    </recommendedName>
    <alternativeName>
        <fullName evidence="9">Mitochondrial inheritance component MDM12</fullName>
    </alternativeName>
</protein>
<reference evidence="12" key="2">
    <citation type="submission" date="2021-01" db="EMBL/GenBank/DDBJ databases">
        <authorList>
            <person name="Schikora-Tamarit M.A."/>
        </authorList>
    </citation>
    <scope>NUCLEOTIDE SEQUENCE</scope>
    <source>
        <strain evidence="12">NCAIM Y.01608</strain>
    </source>
</reference>
<keyword evidence="2" id="KW-0813">Transport</keyword>
<reference evidence="12" key="1">
    <citation type="journal article" date="2021" name="Open Biol.">
        <title>Shared evolutionary footprints suggest mitochondrial oxidative damage underlies multiple complex I losses in fungi.</title>
        <authorList>
            <person name="Schikora-Tamarit M.A."/>
            <person name="Marcet-Houben M."/>
            <person name="Nosek J."/>
            <person name="Gabaldon T."/>
        </authorList>
    </citation>
    <scope>NUCLEOTIDE SEQUENCE</scope>
    <source>
        <strain evidence="12">NCAIM Y.01608</strain>
    </source>
</reference>
<dbReference type="PANTHER" id="PTHR28204">
    <property type="entry name" value="MITOCHONDRIAL DISTRIBUTION AND MORPHOLOGY PROTEIN 12"/>
    <property type="match status" value="1"/>
</dbReference>
<feature type="compositionally biased region" description="Basic and acidic residues" evidence="10">
    <location>
        <begin position="152"/>
        <end position="161"/>
    </location>
</feature>
<evidence type="ECO:0000256" key="7">
    <source>
        <dbReference type="ARBA" id="ARBA00023128"/>
    </source>
</evidence>
<evidence type="ECO:0000256" key="6">
    <source>
        <dbReference type="ARBA" id="ARBA00023121"/>
    </source>
</evidence>
<dbReference type="InterPro" id="IPR031468">
    <property type="entry name" value="SMP_LBD"/>
</dbReference>
<evidence type="ECO:0000256" key="10">
    <source>
        <dbReference type="SAM" id="MobiDB-lite"/>
    </source>
</evidence>
<comment type="subcellular location">
    <subcellularLocation>
        <location evidence="1">Membrane</location>
    </subcellularLocation>
    <subcellularLocation>
        <location evidence="9">Mitochondrion outer membrane</location>
        <topology evidence="9">Peripheral membrane protein</topology>
        <orientation evidence="9">Cytoplasmic side</orientation>
    </subcellularLocation>
    <subcellularLocation>
        <location evidence="9">Endoplasmic reticulum membrane</location>
        <topology evidence="9">Peripheral membrane protein</topology>
        <orientation evidence="9">Cytoplasmic side</orientation>
    </subcellularLocation>
    <text evidence="9">The ERMES/MDM complex localizes to a few discrete foci (around 10 per single cell), that represent mitochondria-endoplasmic reticulum junctions. These foci are often found next to mtDNA nucleoids.</text>
</comment>
<keyword evidence="5" id="KW-0445">Lipid transport</keyword>
<keyword evidence="7 9" id="KW-0496">Mitochondrion</keyword>
<evidence type="ECO:0000259" key="11">
    <source>
        <dbReference type="PROSITE" id="PS51847"/>
    </source>
</evidence>
<keyword evidence="13" id="KW-1185">Reference proteome</keyword>
<evidence type="ECO:0000313" key="13">
    <source>
        <dbReference type="Proteomes" id="UP000788993"/>
    </source>
</evidence>
<dbReference type="PANTHER" id="PTHR28204:SF1">
    <property type="entry name" value="MITOCHONDRIAL DISTRIBUTION AND MORPHOLOGY PROTEIN 12"/>
    <property type="match status" value="1"/>
</dbReference>
<gene>
    <name evidence="9" type="primary">MDM12</name>
    <name evidence="12" type="ORF">OGATHE_004738</name>
</gene>
<feature type="region of interest" description="Disordered" evidence="10">
    <location>
        <begin position="142"/>
        <end position="161"/>
    </location>
</feature>
<evidence type="ECO:0000256" key="3">
    <source>
        <dbReference type="ARBA" id="ARBA00022787"/>
    </source>
</evidence>
<dbReference type="InterPro" id="IPR027532">
    <property type="entry name" value="Mdm12"/>
</dbReference>